<comment type="caution">
    <text evidence="2">The sequence shown here is derived from an EMBL/GenBank/DDBJ whole genome shotgun (WGS) entry which is preliminary data.</text>
</comment>
<dbReference type="Proteomes" id="UP000642993">
    <property type="component" value="Unassembled WGS sequence"/>
</dbReference>
<evidence type="ECO:0000313" key="2">
    <source>
        <dbReference type="EMBL" id="MBD8505018.1"/>
    </source>
</evidence>
<reference evidence="2" key="1">
    <citation type="submission" date="2020-09" db="EMBL/GenBank/DDBJ databases">
        <title>Hoyosella lacisalsi sp. nov., a halotolerant actinobacterium isolated from soil of Lake Gudzhirganskoe.</title>
        <authorList>
            <person name="Yang Q."/>
            <person name="Guo P.Y."/>
            <person name="Liu S.W."/>
            <person name="Li F.N."/>
            <person name="Sun C.H."/>
        </authorList>
    </citation>
    <scope>NUCLEOTIDE SEQUENCE</scope>
    <source>
        <strain evidence="2">G463</strain>
    </source>
</reference>
<gene>
    <name evidence="2" type="ORF">HT102_00755</name>
</gene>
<organism evidence="2 3">
    <name type="scientific">Lolliginicoccus lacisalsi</name>
    <dbReference type="NCBI Taxonomy" id="2742202"/>
    <lineage>
        <taxon>Bacteria</taxon>
        <taxon>Bacillati</taxon>
        <taxon>Actinomycetota</taxon>
        <taxon>Actinomycetes</taxon>
        <taxon>Mycobacteriales</taxon>
        <taxon>Hoyosellaceae</taxon>
        <taxon>Lolliginicoccus</taxon>
    </lineage>
</organism>
<keyword evidence="3" id="KW-1185">Reference proteome</keyword>
<evidence type="ECO:0000256" key="1">
    <source>
        <dbReference type="SAM" id="MobiDB-lite"/>
    </source>
</evidence>
<dbReference type="RefSeq" id="WP_192037508.1">
    <property type="nucleotide sequence ID" value="NZ_JACYWE010000001.1"/>
</dbReference>
<protein>
    <submittedName>
        <fullName evidence="2">Antitoxin</fullName>
    </submittedName>
</protein>
<dbReference type="EMBL" id="JACYWE010000001">
    <property type="protein sequence ID" value="MBD8505018.1"/>
    <property type="molecule type" value="Genomic_DNA"/>
</dbReference>
<evidence type="ECO:0000313" key="3">
    <source>
        <dbReference type="Proteomes" id="UP000642993"/>
    </source>
</evidence>
<accession>A0A927J9E8</accession>
<feature type="compositionally biased region" description="Basic and acidic residues" evidence="1">
    <location>
        <begin position="19"/>
        <end position="52"/>
    </location>
</feature>
<dbReference type="AlphaFoldDB" id="A0A927J9E8"/>
<sequence length="93" mass="9932">MGFGDIMNKAKNLAQQNPDKARAAIDKVEDTIDEKTGSKYGDHIRKGGDTVEGHLGISEQEAAEAGQQQEQAADTQQETTSEGQAGTKQADNK</sequence>
<feature type="compositionally biased region" description="Polar residues" evidence="1">
    <location>
        <begin position="81"/>
        <end position="93"/>
    </location>
</feature>
<dbReference type="InterPro" id="IPR028037">
    <property type="entry name" value="Antitoxin_Rv0909/MT0933"/>
</dbReference>
<name>A0A927J9E8_9ACTN</name>
<dbReference type="Pfam" id="PF14013">
    <property type="entry name" value="MT0933_antitox"/>
    <property type="match status" value="1"/>
</dbReference>
<feature type="compositionally biased region" description="Low complexity" evidence="1">
    <location>
        <begin position="59"/>
        <end position="80"/>
    </location>
</feature>
<proteinExistence type="predicted"/>
<feature type="region of interest" description="Disordered" evidence="1">
    <location>
        <begin position="1"/>
        <end position="93"/>
    </location>
</feature>